<evidence type="ECO:0000256" key="8">
    <source>
        <dbReference type="ARBA" id="ARBA00022989"/>
    </source>
</evidence>
<comment type="subunit">
    <text evidence="3">F-type ATPases have 2 components, CF(1) - the catalytic core - and CF(0) - the membrane proton channel.</text>
</comment>
<keyword evidence="5 12" id="KW-0138">CF(0)</keyword>
<evidence type="ECO:0000256" key="7">
    <source>
        <dbReference type="ARBA" id="ARBA00022781"/>
    </source>
</evidence>
<reference evidence="14" key="1">
    <citation type="submission" date="2016-04" db="EMBL/GenBank/DDBJ databases">
        <title>Towards a higher-level phylogeny of ensiferan insects inferred from mitochondrial genome sequences.</title>
        <authorList>
            <person name="Zhou Z.J."/>
        </authorList>
    </citation>
    <scope>NUCLEOTIDE SEQUENCE</scope>
</reference>
<proteinExistence type="inferred from homology"/>
<evidence type="ECO:0000256" key="13">
    <source>
        <dbReference type="SAM" id="Phobius"/>
    </source>
</evidence>
<evidence type="ECO:0000256" key="2">
    <source>
        <dbReference type="ARBA" id="ARBA00008892"/>
    </source>
</evidence>
<keyword evidence="9 12" id="KW-0406">Ion transport</keyword>
<keyword evidence="8 13" id="KW-1133">Transmembrane helix</keyword>
<dbReference type="Pfam" id="PF00895">
    <property type="entry name" value="ATP-synt_8"/>
    <property type="match status" value="1"/>
</dbReference>
<evidence type="ECO:0000313" key="14">
    <source>
        <dbReference type="EMBL" id="AQM40177.1"/>
    </source>
</evidence>
<protein>
    <recommendedName>
        <fullName evidence="12">ATP synthase complex subunit 8</fullName>
    </recommendedName>
</protein>
<name>A0A1Q1MPZ5_9ORTH</name>
<evidence type="ECO:0000256" key="3">
    <source>
        <dbReference type="ARBA" id="ARBA00011291"/>
    </source>
</evidence>
<evidence type="ECO:0000256" key="9">
    <source>
        <dbReference type="ARBA" id="ARBA00023065"/>
    </source>
</evidence>
<dbReference type="GO" id="GO:0015078">
    <property type="term" value="F:proton transmembrane transporter activity"/>
    <property type="evidence" value="ECO:0007669"/>
    <property type="project" value="InterPro"/>
</dbReference>
<evidence type="ECO:0000256" key="12">
    <source>
        <dbReference type="RuleBase" id="RU003661"/>
    </source>
</evidence>
<comment type="similarity">
    <text evidence="2 12">Belongs to the ATPase protein 8 family.</text>
</comment>
<dbReference type="AlphaFoldDB" id="A0A1Q1MPZ5"/>
<evidence type="ECO:0000256" key="6">
    <source>
        <dbReference type="ARBA" id="ARBA00022692"/>
    </source>
</evidence>
<comment type="subcellular location">
    <subcellularLocation>
        <location evidence="1 12">Mitochondrion membrane</location>
        <topology evidence="1 12">Single-pass membrane protein</topology>
    </subcellularLocation>
</comment>
<dbReference type="GO" id="GO:0015986">
    <property type="term" value="P:proton motive force-driven ATP synthesis"/>
    <property type="evidence" value="ECO:0007669"/>
    <property type="project" value="InterPro"/>
</dbReference>
<keyword evidence="4 12" id="KW-0813">Transport</keyword>
<dbReference type="GO" id="GO:0045259">
    <property type="term" value="C:proton-transporting ATP synthase complex"/>
    <property type="evidence" value="ECO:0007669"/>
    <property type="project" value="UniProtKB-KW"/>
</dbReference>
<sequence>MPQMAPISWLFLFIMFSMSLIMFCSMNYFISTPNIPSSSNENIKKNSLNWKW</sequence>
<keyword evidence="10 12" id="KW-0496">Mitochondrion</keyword>
<evidence type="ECO:0000256" key="4">
    <source>
        <dbReference type="ARBA" id="ARBA00022448"/>
    </source>
</evidence>
<dbReference type="InterPro" id="IPR001421">
    <property type="entry name" value="ATP8_metazoa"/>
</dbReference>
<geneLocation type="mitochondrion" evidence="14"/>
<feature type="transmembrane region" description="Helical" evidence="13">
    <location>
        <begin position="7"/>
        <end position="30"/>
    </location>
</feature>
<evidence type="ECO:0000256" key="5">
    <source>
        <dbReference type="ARBA" id="ARBA00022547"/>
    </source>
</evidence>
<dbReference type="GO" id="GO:0031966">
    <property type="term" value="C:mitochondrial membrane"/>
    <property type="evidence" value="ECO:0007669"/>
    <property type="project" value="UniProtKB-SubCell"/>
</dbReference>
<keyword evidence="7 12" id="KW-0375">Hydrogen ion transport</keyword>
<accession>A0A1Q1MPZ5</accession>
<evidence type="ECO:0000256" key="10">
    <source>
        <dbReference type="ARBA" id="ARBA00023128"/>
    </source>
</evidence>
<keyword evidence="11 13" id="KW-0472">Membrane</keyword>
<gene>
    <name evidence="14" type="primary">ATP8</name>
</gene>
<keyword evidence="6 12" id="KW-0812">Transmembrane</keyword>
<organism evidence="14">
    <name type="scientific">Diestramima tibetensis</name>
    <dbReference type="NCBI Taxonomy" id="1945549"/>
    <lineage>
        <taxon>Eukaryota</taxon>
        <taxon>Metazoa</taxon>
        <taxon>Ecdysozoa</taxon>
        <taxon>Arthropoda</taxon>
        <taxon>Hexapoda</taxon>
        <taxon>Insecta</taxon>
        <taxon>Pterygota</taxon>
        <taxon>Neoptera</taxon>
        <taxon>Polyneoptera</taxon>
        <taxon>Orthoptera</taxon>
        <taxon>Ensifera</taxon>
        <taxon>Tettigoniidea</taxon>
        <taxon>Rhaphidophoroidea</taxon>
        <taxon>Rhaphidophoridae</taxon>
        <taxon>Aemodogryllinae</taxon>
        <taxon>Diestramima</taxon>
    </lineage>
</organism>
<evidence type="ECO:0000256" key="1">
    <source>
        <dbReference type="ARBA" id="ARBA00004304"/>
    </source>
</evidence>
<evidence type="ECO:0000256" key="11">
    <source>
        <dbReference type="ARBA" id="ARBA00023136"/>
    </source>
</evidence>
<dbReference type="EMBL" id="KX057740">
    <property type="protein sequence ID" value="AQM40177.1"/>
    <property type="molecule type" value="Genomic_DNA"/>
</dbReference>